<evidence type="ECO:0000256" key="2">
    <source>
        <dbReference type="SAM" id="MobiDB-lite"/>
    </source>
</evidence>
<feature type="region of interest" description="Disordered" evidence="2">
    <location>
        <begin position="642"/>
        <end position="705"/>
    </location>
</feature>
<dbReference type="InterPro" id="IPR013103">
    <property type="entry name" value="RVT_2"/>
</dbReference>
<feature type="region of interest" description="Disordered" evidence="2">
    <location>
        <begin position="609"/>
        <end position="629"/>
    </location>
</feature>
<gene>
    <name evidence="4" type="ORF">CCMP2556_LOCUS9168</name>
</gene>
<sequence length="735" mass="82688">MLTAGLNGELFTSGLRWQAWVADAATAFLQGAQDTVERKLPLYLKPPSDGVIKLTQHWKARLYRIRGNIYGLCNAPLTWYREVSKRLESINYRKHSFDACIFYKTTQQEDREEIVSIILVYVDDFLGIYRQDYPIEEVRSLFRWGSITDLEPYVPVTFKGKELEIQRNEAGRFVLKLTMKKFLNNLSSGSLKRGRQQESQDLSMEEQKELRSICGCLQWVSTQTRPDLASTVSLTPHGNEAKLEHLKVLFEAIEYLHQTSDDGLVFQDIPFNASTTMVAYSDASFANARKSGSQIGLVIGLTTPDVLERPTTLTVVDWRSTRSPRAPAPVLNDKRTLVSIRAIQESVSARQLKWLPTQYQFSDCLTKVSKDLRDVFRRWLQNAKAVLTESDEAKAYAQSLGIETNGKRKNTSESFELNLADRSQVAMPYVTAPVTQVLPSKELKELPEGTSGSPPAAEPAPADVPADVTATGEEVTGEAEQEAAEAEDGPKTKRAQSLRARVLAELGSSSAEEVKQRLVKELEEEGRKVASAKAIEEEKQTLVDEATAEVAQLSKAVEEATEAETEAVQRVKEIKQKKKEAAKLTALKKKELQGYEDMLVLLDLEKEKCKRRREAEESRAGEEDAKRQKIEELMKVVEEAKKAQDELKRKEKEARQQVRSLEKEQKKLARLGPFSRRVAKAKETKEQAEPESVEAETKEASPTEGVEVVAVKREISTPVPTRFEVHEVISIEDSQ</sequence>
<proteinExistence type="predicted"/>
<evidence type="ECO:0000259" key="3">
    <source>
        <dbReference type="Pfam" id="PF07727"/>
    </source>
</evidence>
<feature type="compositionally biased region" description="Basic and acidic residues" evidence="2">
    <location>
        <begin position="642"/>
        <end position="667"/>
    </location>
</feature>
<dbReference type="EMBL" id="CAXAMN010004224">
    <property type="protein sequence ID" value="CAK9008233.1"/>
    <property type="molecule type" value="Genomic_DNA"/>
</dbReference>
<keyword evidence="1" id="KW-0175">Coiled coil</keyword>
<accession>A0ABP0J1N8</accession>
<evidence type="ECO:0000256" key="1">
    <source>
        <dbReference type="SAM" id="Coils"/>
    </source>
</evidence>
<name>A0ABP0J1N8_9DINO</name>
<comment type="caution">
    <text evidence="4">The sequence shown here is derived from an EMBL/GenBank/DDBJ whole genome shotgun (WGS) entry which is preliminary data.</text>
</comment>
<feature type="coiled-coil region" evidence="1">
    <location>
        <begin position="536"/>
        <end position="577"/>
    </location>
</feature>
<evidence type="ECO:0000313" key="4">
    <source>
        <dbReference type="EMBL" id="CAK9008233.1"/>
    </source>
</evidence>
<feature type="domain" description="Reverse transcriptase Ty1/copia-type" evidence="3">
    <location>
        <begin position="17"/>
        <end position="130"/>
    </location>
</feature>
<organism evidence="4 5">
    <name type="scientific">Durusdinium trenchii</name>
    <dbReference type="NCBI Taxonomy" id="1381693"/>
    <lineage>
        <taxon>Eukaryota</taxon>
        <taxon>Sar</taxon>
        <taxon>Alveolata</taxon>
        <taxon>Dinophyceae</taxon>
        <taxon>Suessiales</taxon>
        <taxon>Symbiodiniaceae</taxon>
        <taxon>Durusdinium</taxon>
    </lineage>
</organism>
<keyword evidence="5" id="KW-1185">Reference proteome</keyword>
<feature type="compositionally biased region" description="Low complexity" evidence="2">
    <location>
        <begin position="459"/>
        <end position="474"/>
    </location>
</feature>
<evidence type="ECO:0000313" key="5">
    <source>
        <dbReference type="Proteomes" id="UP001642484"/>
    </source>
</evidence>
<dbReference type="Pfam" id="PF07727">
    <property type="entry name" value="RVT_2"/>
    <property type="match status" value="1"/>
</dbReference>
<protein>
    <recommendedName>
        <fullName evidence="3">Reverse transcriptase Ty1/copia-type domain-containing protein</fullName>
    </recommendedName>
</protein>
<feature type="region of interest" description="Disordered" evidence="2">
    <location>
        <begin position="445"/>
        <end position="495"/>
    </location>
</feature>
<feature type="compositionally biased region" description="Acidic residues" evidence="2">
    <location>
        <begin position="475"/>
        <end position="487"/>
    </location>
</feature>
<dbReference type="Proteomes" id="UP001642484">
    <property type="component" value="Unassembled WGS sequence"/>
</dbReference>
<reference evidence="4 5" key="1">
    <citation type="submission" date="2024-02" db="EMBL/GenBank/DDBJ databases">
        <authorList>
            <person name="Chen Y."/>
            <person name="Shah S."/>
            <person name="Dougan E. K."/>
            <person name="Thang M."/>
            <person name="Chan C."/>
        </authorList>
    </citation>
    <scope>NUCLEOTIDE SEQUENCE [LARGE SCALE GENOMIC DNA]</scope>
</reference>